<dbReference type="Pfam" id="PF12680">
    <property type="entry name" value="SnoaL_2"/>
    <property type="match status" value="1"/>
</dbReference>
<dbReference type="EMBL" id="CP009455">
    <property type="protein sequence ID" value="AIR90748.1"/>
    <property type="molecule type" value="Genomic_DNA"/>
</dbReference>
<keyword evidence="3" id="KW-1185">Reference proteome</keyword>
<dbReference type="InterPro" id="IPR037401">
    <property type="entry name" value="SnoaL-like"/>
</dbReference>
<dbReference type="InterPro" id="IPR032710">
    <property type="entry name" value="NTF2-like_dom_sf"/>
</dbReference>
<evidence type="ECO:0000313" key="2">
    <source>
        <dbReference type="EMBL" id="AIR90748.1"/>
    </source>
</evidence>
<feature type="domain" description="SnoaL-like" evidence="1">
    <location>
        <begin position="10"/>
        <end position="99"/>
    </location>
</feature>
<evidence type="ECO:0000259" key="1">
    <source>
        <dbReference type="Pfam" id="PF12680"/>
    </source>
</evidence>
<dbReference type="Proteomes" id="UP000029493">
    <property type="component" value="Chromosome"/>
</dbReference>
<proteinExistence type="predicted"/>
<dbReference type="RefSeq" id="WP_038413379.1">
    <property type="nucleotide sequence ID" value="NZ_CP009455.1"/>
</dbReference>
<dbReference type="KEGG" id="psw:LK03_16375"/>
<evidence type="ECO:0000313" key="3">
    <source>
        <dbReference type="Proteomes" id="UP000029493"/>
    </source>
</evidence>
<protein>
    <recommendedName>
        <fullName evidence="1">SnoaL-like domain-containing protein</fullName>
    </recommendedName>
</protein>
<dbReference type="SUPFAM" id="SSF54427">
    <property type="entry name" value="NTF2-like"/>
    <property type="match status" value="1"/>
</dbReference>
<name>A0A089YGB1_9PSED</name>
<dbReference type="PANTHER" id="PTHR34003:SF2">
    <property type="entry name" value="SNOAL-LIKE DOMAIN-CONTAINING PROTEIN"/>
    <property type="match status" value="1"/>
</dbReference>
<reference evidence="2 3" key="1">
    <citation type="submission" date="2014-09" db="EMBL/GenBank/DDBJ databases">
        <authorList>
            <person name="Chan K.-G."/>
        </authorList>
    </citation>
    <scope>NUCLEOTIDE SEQUENCE [LARGE SCALE GENOMIC DNA]</scope>
    <source>
        <strain evidence="2 3">ND07</strain>
    </source>
</reference>
<organism evidence="2 3">
    <name type="scientific">Pseudomonas cremoricolorata</name>
    <dbReference type="NCBI Taxonomy" id="157783"/>
    <lineage>
        <taxon>Bacteria</taxon>
        <taxon>Pseudomonadati</taxon>
        <taxon>Pseudomonadota</taxon>
        <taxon>Gammaproteobacteria</taxon>
        <taxon>Pseudomonadales</taxon>
        <taxon>Pseudomonadaceae</taxon>
        <taxon>Pseudomonas</taxon>
    </lineage>
</organism>
<accession>A0A089YGB1</accession>
<dbReference type="PANTHER" id="PTHR34003">
    <property type="entry name" value="BLL2395 PROTEIN"/>
    <property type="match status" value="1"/>
</dbReference>
<dbReference type="AlphaFoldDB" id="A0A089YGB1"/>
<gene>
    <name evidence="2" type="ORF">LK03_16375</name>
</gene>
<sequence>MPDKDIIEQLIRYTVEGRSEAALLAFYAEDVVIQENNQPPRIGRAASLARNTEAAEWTSAVHEISAPSVLIDGNLVVIEWHAEWTLKNGERVRIEELALQSWKGNQVVFERFFYDPTPLLKAGFAIN</sequence>
<dbReference type="Gene3D" id="3.10.450.50">
    <property type="match status" value="1"/>
</dbReference>
<dbReference type="eggNOG" id="COG3631">
    <property type="taxonomic scope" value="Bacteria"/>
</dbReference>
<dbReference type="OrthoDB" id="9809735at2"/>